<evidence type="ECO:0000313" key="3">
    <source>
        <dbReference type="Proteomes" id="UP000450000"/>
    </source>
</evidence>
<dbReference type="PANTHER" id="PTHR30015:SF6">
    <property type="entry name" value="SLL1429 PROTEIN"/>
    <property type="match status" value="1"/>
</dbReference>
<feature type="domain" description="Restriction endonuclease type IV Mrr" evidence="1">
    <location>
        <begin position="201"/>
        <end position="314"/>
    </location>
</feature>
<dbReference type="EMBL" id="WBOF01000005">
    <property type="protein sequence ID" value="MQS17558.1"/>
    <property type="molecule type" value="Genomic_DNA"/>
</dbReference>
<evidence type="ECO:0000313" key="2">
    <source>
        <dbReference type="EMBL" id="MQS17558.1"/>
    </source>
</evidence>
<dbReference type="GO" id="GO:0015666">
    <property type="term" value="F:restriction endodeoxyribonuclease activity"/>
    <property type="evidence" value="ECO:0007669"/>
    <property type="project" value="TreeGrafter"/>
</dbReference>
<reference evidence="2 3" key="1">
    <citation type="submission" date="2019-09" db="EMBL/GenBank/DDBJ databases">
        <title>Genome Sequences of Streptomyces kaniharaensis ATCC 21070.</title>
        <authorList>
            <person name="Zhu W."/>
            <person name="De Crecy-Lagard V."/>
            <person name="Richards N.G."/>
        </authorList>
    </citation>
    <scope>NUCLEOTIDE SEQUENCE [LARGE SCALE GENOMIC DNA]</scope>
    <source>
        <strain evidence="2 3">SF-557</strain>
    </source>
</reference>
<dbReference type="GO" id="GO:0009307">
    <property type="term" value="P:DNA restriction-modification system"/>
    <property type="evidence" value="ECO:0007669"/>
    <property type="project" value="InterPro"/>
</dbReference>
<dbReference type="GO" id="GO:0003677">
    <property type="term" value="F:DNA binding"/>
    <property type="evidence" value="ECO:0007669"/>
    <property type="project" value="InterPro"/>
</dbReference>
<dbReference type="SUPFAM" id="SSF52980">
    <property type="entry name" value="Restriction endonuclease-like"/>
    <property type="match status" value="1"/>
</dbReference>
<protein>
    <recommendedName>
        <fullName evidence="1">Restriction endonuclease type IV Mrr domain-containing protein</fullName>
    </recommendedName>
</protein>
<organism evidence="2 3">
    <name type="scientific">Streptomyces kaniharaensis</name>
    <dbReference type="NCBI Taxonomy" id="212423"/>
    <lineage>
        <taxon>Bacteria</taxon>
        <taxon>Bacillati</taxon>
        <taxon>Actinomycetota</taxon>
        <taxon>Actinomycetes</taxon>
        <taxon>Kitasatosporales</taxon>
        <taxon>Streptomycetaceae</taxon>
        <taxon>Streptomyces</taxon>
    </lineage>
</organism>
<dbReference type="InterPro" id="IPR011335">
    <property type="entry name" value="Restrct_endonuc-II-like"/>
</dbReference>
<dbReference type="PANTHER" id="PTHR30015">
    <property type="entry name" value="MRR RESTRICTION SYSTEM PROTEIN"/>
    <property type="match status" value="1"/>
</dbReference>
<keyword evidence="3" id="KW-1185">Reference proteome</keyword>
<dbReference type="AlphaFoldDB" id="A0A6N7L4I9"/>
<sequence>MIIDCEAPVTPPSYEDETLRREMGNYIAEAGPDELFASYLWARECKIARAIHLRLSKHRDAVKAELDRVQPRLYGYGKTAPIWTPTRDDCVKAAINAHNKLYYEHKEAEAKEQEAWDIWTTLLDDSGQMKKLLTRYGRTAERGPFLLDTAVKHWHDLPEATERLEEILREYRDELHPIALRDTERIAFEKSAKSISMDRLHGMHHKEFELAVASLAERDGFQVRRDRGGAGDLGADVIALAPDQRRVVIQCKHVKNQRTKVGSPALQTLNGTARPVHQADVVAVVTNGSYSEPARDFARAQDIVLIDWVTMRDWATWGQPLSEVLGIGEPQRMADSLQGVS</sequence>
<dbReference type="InterPro" id="IPR007560">
    <property type="entry name" value="Restrct_endonuc_IV_Mrr"/>
</dbReference>
<dbReference type="InterPro" id="IPR052906">
    <property type="entry name" value="Type_IV_Methyl-Rstrct_Enzyme"/>
</dbReference>
<dbReference type="RefSeq" id="WP_153470699.1">
    <property type="nucleotide sequence ID" value="NZ_WBOF01000005.1"/>
</dbReference>
<dbReference type="OrthoDB" id="5181666at2"/>
<dbReference type="InterPro" id="IPR011856">
    <property type="entry name" value="tRNA_endonuc-like_dom_sf"/>
</dbReference>
<proteinExistence type="predicted"/>
<comment type="caution">
    <text evidence="2">The sequence shown here is derived from an EMBL/GenBank/DDBJ whole genome shotgun (WGS) entry which is preliminary data.</text>
</comment>
<dbReference type="Pfam" id="PF04471">
    <property type="entry name" value="Mrr_cat"/>
    <property type="match status" value="1"/>
</dbReference>
<evidence type="ECO:0000259" key="1">
    <source>
        <dbReference type="Pfam" id="PF04471"/>
    </source>
</evidence>
<dbReference type="Gene3D" id="3.40.1350.10">
    <property type="match status" value="1"/>
</dbReference>
<name>A0A6N7L4I9_9ACTN</name>
<accession>A0A6N7L4I9</accession>
<dbReference type="Proteomes" id="UP000450000">
    <property type="component" value="Unassembled WGS sequence"/>
</dbReference>
<gene>
    <name evidence="2" type="ORF">F7Q99_36580</name>
</gene>